<dbReference type="Proteomes" id="UP000828390">
    <property type="component" value="Unassembled WGS sequence"/>
</dbReference>
<gene>
    <name evidence="1" type="ORF">DPMN_055301</name>
</gene>
<proteinExistence type="predicted"/>
<sequence length="68" mass="7491">MLKACHPNSCTFECSACSKSMLYTYLRSSAPPDSSLSCLSQGRNYTPGHLSGSRENTSDLEYAYYPVL</sequence>
<evidence type="ECO:0000313" key="2">
    <source>
        <dbReference type="Proteomes" id="UP000828390"/>
    </source>
</evidence>
<evidence type="ECO:0000313" key="1">
    <source>
        <dbReference type="EMBL" id="KAH3729333.1"/>
    </source>
</evidence>
<dbReference type="EMBL" id="JAIWYP010000012">
    <property type="protein sequence ID" value="KAH3729333.1"/>
    <property type="molecule type" value="Genomic_DNA"/>
</dbReference>
<protein>
    <submittedName>
        <fullName evidence="1">Uncharacterized protein</fullName>
    </submittedName>
</protein>
<organism evidence="1 2">
    <name type="scientific">Dreissena polymorpha</name>
    <name type="common">Zebra mussel</name>
    <name type="synonym">Mytilus polymorpha</name>
    <dbReference type="NCBI Taxonomy" id="45954"/>
    <lineage>
        <taxon>Eukaryota</taxon>
        <taxon>Metazoa</taxon>
        <taxon>Spiralia</taxon>
        <taxon>Lophotrochozoa</taxon>
        <taxon>Mollusca</taxon>
        <taxon>Bivalvia</taxon>
        <taxon>Autobranchia</taxon>
        <taxon>Heteroconchia</taxon>
        <taxon>Euheterodonta</taxon>
        <taxon>Imparidentia</taxon>
        <taxon>Neoheterodontei</taxon>
        <taxon>Myida</taxon>
        <taxon>Dreissenoidea</taxon>
        <taxon>Dreissenidae</taxon>
        <taxon>Dreissena</taxon>
    </lineage>
</organism>
<comment type="caution">
    <text evidence="1">The sequence shown here is derived from an EMBL/GenBank/DDBJ whole genome shotgun (WGS) entry which is preliminary data.</text>
</comment>
<name>A0A9D4CPQ9_DREPO</name>
<dbReference type="AlphaFoldDB" id="A0A9D4CPQ9"/>
<reference evidence="1" key="1">
    <citation type="journal article" date="2019" name="bioRxiv">
        <title>The Genome of the Zebra Mussel, Dreissena polymorpha: A Resource for Invasive Species Research.</title>
        <authorList>
            <person name="McCartney M.A."/>
            <person name="Auch B."/>
            <person name="Kono T."/>
            <person name="Mallez S."/>
            <person name="Zhang Y."/>
            <person name="Obille A."/>
            <person name="Becker A."/>
            <person name="Abrahante J.E."/>
            <person name="Garbe J."/>
            <person name="Badalamenti J.P."/>
            <person name="Herman A."/>
            <person name="Mangelson H."/>
            <person name="Liachko I."/>
            <person name="Sullivan S."/>
            <person name="Sone E.D."/>
            <person name="Koren S."/>
            <person name="Silverstein K.A.T."/>
            <person name="Beckman K.B."/>
            <person name="Gohl D.M."/>
        </authorList>
    </citation>
    <scope>NUCLEOTIDE SEQUENCE</scope>
    <source>
        <strain evidence="1">Duluth1</strain>
        <tissue evidence="1">Whole animal</tissue>
    </source>
</reference>
<keyword evidence="2" id="KW-1185">Reference proteome</keyword>
<accession>A0A9D4CPQ9</accession>
<reference evidence="1" key="2">
    <citation type="submission" date="2020-11" db="EMBL/GenBank/DDBJ databases">
        <authorList>
            <person name="McCartney M.A."/>
            <person name="Auch B."/>
            <person name="Kono T."/>
            <person name="Mallez S."/>
            <person name="Becker A."/>
            <person name="Gohl D.M."/>
            <person name="Silverstein K.A.T."/>
            <person name="Koren S."/>
            <person name="Bechman K.B."/>
            <person name="Herman A."/>
            <person name="Abrahante J.E."/>
            <person name="Garbe J."/>
        </authorList>
    </citation>
    <scope>NUCLEOTIDE SEQUENCE</scope>
    <source>
        <strain evidence="1">Duluth1</strain>
        <tissue evidence="1">Whole animal</tissue>
    </source>
</reference>